<evidence type="ECO:0000313" key="4">
    <source>
        <dbReference type="EnsemblMetazoa" id="CapteP200103"/>
    </source>
</evidence>
<sequence>MTKVPFGAIAMKCGEARVQSGRYDVAILRRHPEEALDLLRPLEMRLHDLLRQVRVYQPQLADMFQARLRFLQRGDRRRKKRGLVDGIGQLSKRRCSGPLRGRTSPTSRNPSMRSSTMESIFKAQLAQTIENAMSYLEAAQSNIRRYQNLFQYRRDLAVIGHLTESLISRKRLRKILRKLGIVVDMNYLYMHATVSVLQLDNDILGFHFTIPIFDGESYTAWPPFYRAIHSGGTPAHNNARAVPYRGRVDHFSLQISTFYLCHALIPIYIDVLLVFMAPFYGTLYQMTYVLKLKLPFLNVS</sequence>
<evidence type="ECO:0000313" key="3">
    <source>
        <dbReference type="EMBL" id="ELU09099.1"/>
    </source>
</evidence>
<gene>
    <name evidence="3" type="ORF">CAPTEDRAFT_200103</name>
</gene>
<evidence type="ECO:0000256" key="2">
    <source>
        <dbReference type="SAM" id="Phobius"/>
    </source>
</evidence>
<evidence type="ECO:0000313" key="5">
    <source>
        <dbReference type="Proteomes" id="UP000014760"/>
    </source>
</evidence>
<reference evidence="5" key="1">
    <citation type="submission" date="2012-12" db="EMBL/GenBank/DDBJ databases">
        <authorList>
            <person name="Hellsten U."/>
            <person name="Grimwood J."/>
            <person name="Chapman J.A."/>
            <person name="Shapiro H."/>
            <person name="Aerts A."/>
            <person name="Otillar R.P."/>
            <person name="Terry A.Y."/>
            <person name="Boore J.L."/>
            <person name="Simakov O."/>
            <person name="Marletaz F."/>
            <person name="Cho S.-J."/>
            <person name="Edsinger-Gonzales E."/>
            <person name="Havlak P."/>
            <person name="Kuo D.-H."/>
            <person name="Larsson T."/>
            <person name="Lv J."/>
            <person name="Arendt D."/>
            <person name="Savage R."/>
            <person name="Osoegawa K."/>
            <person name="de Jong P."/>
            <person name="Lindberg D.R."/>
            <person name="Seaver E.C."/>
            <person name="Weisblat D.A."/>
            <person name="Putnam N.H."/>
            <person name="Grigoriev I.V."/>
            <person name="Rokhsar D.S."/>
        </authorList>
    </citation>
    <scope>NUCLEOTIDE SEQUENCE</scope>
    <source>
        <strain evidence="5">I ESC-2004</strain>
    </source>
</reference>
<dbReference type="AlphaFoldDB" id="R7URH0"/>
<proteinExistence type="predicted"/>
<name>R7URH0_CAPTE</name>
<keyword evidence="2" id="KW-0812">Transmembrane</keyword>
<feature type="transmembrane region" description="Helical" evidence="2">
    <location>
        <begin position="263"/>
        <end position="283"/>
    </location>
</feature>
<protein>
    <submittedName>
        <fullName evidence="3 4">Uncharacterized protein</fullName>
    </submittedName>
</protein>
<dbReference type="EnsemblMetazoa" id="CapteT200103">
    <property type="protein sequence ID" value="CapteP200103"/>
    <property type="gene ID" value="CapteG200103"/>
</dbReference>
<dbReference type="HOGENOM" id="CLU_928260_0_0_1"/>
<feature type="compositionally biased region" description="Polar residues" evidence="1">
    <location>
        <begin position="103"/>
        <end position="115"/>
    </location>
</feature>
<feature type="region of interest" description="Disordered" evidence="1">
    <location>
        <begin position="91"/>
        <end position="115"/>
    </location>
</feature>
<keyword evidence="5" id="KW-1185">Reference proteome</keyword>
<evidence type="ECO:0000256" key="1">
    <source>
        <dbReference type="SAM" id="MobiDB-lite"/>
    </source>
</evidence>
<dbReference type="Proteomes" id="UP000014760">
    <property type="component" value="Unassembled WGS sequence"/>
</dbReference>
<dbReference type="EMBL" id="AMQN01006520">
    <property type="status" value="NOT_ANNOTATED_CDS"/>
    <property type="molecule type" value="Genomic_DNA"/>
</dbReference>
<accession>R7URH0</accession>
<keyword evidence="2" id="KW-1133">Transmembrane helix</keyword>
<organism evidence="3">
    <name type="scientific">Capitella teleta</name>
    <name type="common">Polychaete worm</name>
    <dbReference type="NCBI Taxonomy" id="283909"/>
    <lineage>
        <taxon>Eukaryota</taxon>
        <taxon>Metazoa</taxon>
        <taxon>Spiralia</taxon>
        <taxon>Lophotrochozoa</taxon>
        <taxon>Annelida</taxon>
        <taxon>Polychaeta</taxon>
        <taxon>Sedentaria</taxon>
        <taxon>Scolecida</taxon>
        <taxon>Capitellidae</taxon>
        <taxon>Capitella</taxon>
    </lineage>
</organism>
<keyword evidence="2" id="KW-0472">Membrane</keyword>
<dbReference type="EMBL" id="KB298546">
    <property type="protein sequence ID" value="ELU09099.1"/>
    <property type="molecule type" value="Genomic_DNA"/>
</dbReference>
<reference evidence="4" key="3">
    <citation type="submission" date="2015-06" db="UniProtKB">
        <authorList>
            <consortium name="EnsemblMetazoa"/>
        </authorList>
    </citation>
    <scope>IDENTIFICATION</scope>
</reference>
<reference evidence="3 5" key="2">
    <citation type="journal article" date="2013" name="Nature">
        <title>Insights into bilaterian evolution from three spiralian genomes.</title>
        <authorList>
            <person name="Simakov O."/>
            <person name="Marletaz F."/>
            <person name="Cho S.J."/>
            <person name="Edsinger-Gonzales E."/>
            <person name="Havlak P."/>
            <person name="Hellsten U."/>
            <person name="Kuo D.H."/>
            <person name="Larsson T."/>
            <person name="Lv J."/>
            <person name="Arendt D."/>
            <person name="Savage R."/>
            <person name="Osoegawa K."/>
            <person name="de Jong P."/>
            <person name="Grimwood J."/>
            <person name="Chapman J.A."/>
            <person name="Shapiro H."/>
            <person name="Aerts A."/>
            <person name="Otillar R.P."/>
            <person name="Terry A.Y."/>
            <person name="Boore J.L."/>
            <person name="Grigoriev I.V."/>
            <person name="Lindberg D.R."/>
            <person name="Seaver E.C."/>
            <person name="Weisblat D.A."/>
            <person name="Putnam N.H."/>
            <person name="Rokhsar D.S."/>
        </authorList>
    </citation>
    <scope>NUCLEOTIDE SEQUENCE</scope>
    <source>
        <strain evidence="3 5">I ESC-2004</strain>
    </source>
</reference>